<gene>
    <name evidence="2" type="ORF">OXX778_LOCUS780</name>
</gene>
<proteinExistence type="predicted"/>
<reference evidence="2" key="1">
    <citation type="submission" date="2021-02" db="EMBL/GenBank/DDBJ databases">
        <authorList>
            <person name="Nowell W R."/>
        </authorList>
    </citation>
    <scope>NUCLEOTIDE SEQUENCE</scope>
    <source>
        <strain evidence="2">Ploen Becks lab</strain>
    </source>
</reference>
<dbReference type="OrthoDB" id="10456667at2759"/>
<dbReference type="Proteomes" id="UP000663879">
    <property type="component" value="Unassembled WGS sequence"/>
</dbReference>
<feature type="region of interest" description="Disordered" evidence="1">
    <location>
        <begin position="371"/>
        <end position="390"/>
    </location>
</feature>
<evidence type="ECO:0000313" key="3">
    <source>
        <dbReference type="Proteomes" id="UP000663879"/>
    </source>
</evidence>
<accession>A0A813M352</accession>
<comment type="caution">
    <text evidence="2">The sequence shown here is derived from an EMBL/GenBank/DDBJ whole genome shotgun (WGS) entry which is preliminary data.</text>
</comment>
<protein>
    <submittedName>
        <fullName evidence="2">Uncharacterized protein</fullName>
    </submittedName>
</protein>
<evidence type="ECO:0000313" key="2">
    <source>
        <dbReference type="EMBL" id="CAF0709292.1"/>
    </source>
</evidence>
<evidence type="ECO:0000256" key="1">
    <source>
        <dbReference type="SAM" id="MobiDB-lite"/>
    </source>
</evidence>
<keyword evidence="3" id="KW-1185">Reference proteome</keyword>
<feature type="compositionally biased region" description="Acidic residues" evidence="1">
    <location>
        <begin position="373"/>
        <end position="387"/>
    </location>
</feature>
<dbReference type="AlphaFoldDB" id="A0A813M352"/>
<name>A0A813M352_9BILA</name>
<sequence>MTIIQRKQQRPSKKITYLLKECQSEMNDMKCELFDLQTALNACRTSLKNLHLSPNSLYSRDLSVENRSIDFAPCLNSTARKIKKIKTKKTYRQSHRTRSRITDSESVFTSSSSSLVESSTYTYPSTSSYSVSNQYPVQFKSVKISKNSNHRNFGYQIVSKKTTTLTTDEYSAKFNSCQSCRSSKFQNLGFNLTPVKCNVHSCRSKKRQKYDFNTIFYPYKKDDKINCLNGNTLSSISSPTRFSEKLSQSSTNSLKDQFLVINHKNELSGNQTIFEPKASSTPKKVYHKTSTPKIDNSYFENILIDLEANSRKLASLFKSKDSNKISDYFSSSTQIEDNEYDLPGPRTNENHEYQSPNAFNVNNKEITLIEEKKDEDEQEEEEEEEEENLKLSTPVKSFKIDYLDESNKNNESENLTRISSLESKKSRKVEFNEHRESLIYSEDRTFKNISLVSTASSVRSTVIKCCIKPFKLLYNSKNLKKKF</sequence>
<organism evidence="2 3">
    <name type="scientific">Brachionus calyciflorus</name>
    <dbReference type="NCBI Taxonomy" id="104777"/>
    <lineage>
        <taxon>Eukaryota</taxon>
        <taxon>Metazoa</taxon>
        <taxon>Spiralia</taxon>
        <taxon>Gnathifera</taxon>
        <taxon>Rotifera</taxon>
        <taxon>Eurotatoria</taxon>
        <taxon>Monogononta</taxon>
        <taxon>Pseudotrocha</taxon>
        <taxon>Ploima</taxon>
        <taxon>Brachionidae</taxon>
        <taxon>Brachionus</taxon>
    </lineage>
</organism>
<dbReference type="EMBL" id="CAJNOC010000042">
    <property type="protein sequence ID" value="CAF0709292.1"/>
    <property type="molecule type" value="Genomic_DNA"/>
</dbReference>